<keyword evidence="11" id="KW-1185">Reference proteome</keyword>
<dbReference type="EMBL" id="WJQU01000001">
    <property type="protein sequence ID" value="KAJ6646153.1"/>
    <property type="molecule type" value="Genomic_DNA"/>
</dbReference>
<dbReference type="FunFam" id="3.40.50.300:FF:001077">
    <property type="entry name" value="Uncharacterized protein, isoform A"/>
    <property type="match status" value="1"/>
</dbReference>
<dbReference type="InterPro" id="IPR003439">
    <property type="entry name" value="ABC_transporter-like_ATP-bd"/>
</dbReference>
<dbReference type="SMART" id="SM00382">
    <property type="entry name" value="AAA"/>
    <property type="match status" value="1"/>
</dbReference>
<dbReference type="Pfam" id="PF19055">
    <property type="entry name" value="ABC2_membrane_7"/>
    <property type="match status" value="1"/>
</dbReference>
<evidence type="ECO:0000313" key="10">
    <source>
        <dbReference type="EMBL" id="KAJ6646153.1"/>
    </source>
</evidence>
<dbReference type="InterPro" id="IPR027417">
    <property type="entry name" value="P-loop_NTPase"/>
</dbReference>
<keyword evidence="7" id="KW-1133">Transmembrane helix</keyword>
<evidence type="ECO:0000256" key="8">
    <source>
        <dbReference type="ARBA" id="ARBA00023136"/>
    </source>
</evidence>
<gene>
    <name evidence="10" type="primary">Abcg1</name>
    <name evidence="10" type="ORF">Bhyg_01364</name>
</gene>
<reference evidence="10" key="1">
    <citation type="submission" date="2022-07" db="EMBL/GenBank/DDBJ databases">
        <authorList>
            <person name="Trinca V."/>
            <person name="Uliana J.V.C."/>
            <person name="Torres T.T."/>
            <person name="Ward R.J."/>
            <person name="Monesi N."/>
        </authorList>
    </citation>
    <scope>NUCLEOTIDE SEQUENCE</scope>
    <source>
        <strain evidence="10">HSMRA1968</strain>
        <tissue evidence="10">Whole embryos</tissue>
    </source>
</reference>
<comment type="similarity">
    <text evidence="2">Belongs to the ABC transporter superfamily. ABCG family. Eye pigment precursor importer (TC 3.A.1.204) subfamily.</text>
</comment>
<proteinExistence type="inferred from homology"/>
<evidence type="ECO:0000256" key="7">
    <source>
        <dbReference type="ARBA" id="ARBA00022989"/>
    </source>
</evidence>
<dbReference type="OrthoDB" id="66620at2759"/>
<dbReference type="InterPro" id="IPR043926">
    <property type="entry name" value="ABCG_dom"/>
</dbReference>
<dbReference type="GO" id="GO:0016887">
    <property type="term" value="F:ATP hydrolysis activity"/>
    <property type="evidence" value="ECO:0007669"/>
    <property type="project" value="InterPro"/>
</dbReference>
<evidence type="ECO:0000256" key="2">
    <source>
        <dbReference type="ARBA" id="ARBA00005814"/>
    </source>
</evidence>
<dbReference type="SUPFAM" id="SSF52540">
    <property type="entry name" value="P-loop containing nucleoside triphosphate hydrolases"/>
    <property type="match status" value="1"/>
</dbReference>
<dbReference type="InterPro" id="IPR050352">
    <property type="entry name" value="ABCG_transporters"/>
</dbReference>
<feature type="non-terminal residue" evidence="10">
    <location>
        <position position="362"/>
    </location>
</feature>
<feature type="domain" description="ABC transporter" evidence="9">
    <location>
        <begin position="61"/>
        <end position="306"/>
    </location>
</feature>
<dbReference type="InterPro" id="IPR017871">
    <property type="entry name" value="ABC_transporter-like_CS"/>
</dbReference>
<evidence type="ECO:0000256" key="1">
    <source>
        <dbReference type="ARBA" id="ARBA00004141"/>
    </source>
</evidence>
<dbReference type="Pfam" id="PF00005">
    <property type="entry name" value="ABC_tran"/>
    <property type="match status" value="1"/>
</dbReference>
<dbReference type="PANTHER" id="PTHR48041:SF61">
    <property type="entry name" value="SD03967P"/>
    <property type="match status" value="1"/>
</dbReference>
<keyword evidence="5" id="KW-0547">Nucleotide-binding</keyword>
<dbReference type="GO" id="GO:0140359">
    <property type="term" value="F:ABC-type transporter activity"/>
    <property type="evidence" value="ECO:0007669"/>
    <property type="project" value="InterPro"/>
</dbReference>
<dbReference type="GO" id="GO:0005524">
    <property type="term" value="F:ATP binding"/>
    <property type="evidence" value="ECO:0007669"/>
    <property type="project" value="UniProtKB-KW"/>
</dbReference>
<dbReference type="PANTHER" id="PTHR48041">
    <property type="entry name" value="ABC TRANSPORTER G FAMILY MEMBER 28"/>
    <property type="match status" value="1"/>
</dbReference>
<evidence type="ECO:0000256" key="5">
    <source>
        <dbReference type="ARBA" id="ARBA00022741"/>
    </source>
</evidence>
<dbReference type="Gene3D" id="3.40.50.300">
    <property type="entry name" value="P-loop containing nucleotide triphosphate hydrolases"/>
    <property type="match status" value="1"/>
</dbReference>
<evidence type="ECO:0000256" key="3">
    <source>
        <dbReference type="ARBA" id="ARBA00022448"/>
    </source>
</evidence>
<dbReference type="GO" id="GO:0005886">
    <property type="term" value="C:plasma membrane"/>
    <property type="evidence" value="ECO:0007669"/>
    <property type="project" value="TreeGrafter"/>
</dbReference>
<dbReference type="AlphaFoldDB" id="A0A9Q0N9R2"/>
<comment type="caution">
    <text evidence="10">The sequence shown here is derived from an EMBL/GenBank/DDBJ whole genome shotgun (WGS) entry which is preliminary data.</text>
</comment>
<accession>A0A9Q0N9R2</accession>
<protein>
    <submittedName>
        <fullName evidence="10">ATP-binding cassette sub-family G member 1</fullName>
    </submittedName>
</protein>
<dbReference type="InterPro" id="IPR003593">
    <property type="entry name" value="AAA+_ATPase"/>
</dbReference>
<comment type="subcellular location">
    <subcellularLocation>
        <location evidence="1">Membrane</location>
        <topology evidence="1">Multi-pass membrane protein</topology>
    </subcellularLocation>
</comment>
<evidence type="ECO:0000259" key="9">
    <source>
        <dbReference type="PROSITE" id="PS50893"/>
    </source>
</evidence>
<name>A0A9Q0N9R2_9DIPT</name>
<evidence type="ECO:0000256" key="6">
    <source>
        <dbReference type="ARBA" id="ARBA00022840"/>
    </source>
</evidence>
<keyword evidence="3" id="KW-0813">Transport</keyword>
<dbReference type="PROSITE" id="PS00211">
    <property type="entry name" value="ABC_TRANSPORTER_1"/>
    <property type="match status" value="1"/>
</dbReference>
<organism evidence="10 11">
    <name type="scientific">Pseudolycoriella hygida</name>
    <dbReference type="NCBI Taxonomy" id="35572"/>
    <lineage>
        <taxon>Eukaryota</taxon>
        <taxon>Metazoa</taxon>
        <taxon>Ecdysozoa</taxon>
        <taxon>Arthropoda</taxon>
        <taxon>Hexapoda</taxon>
        <taxon>Insecta</taxon>
        <taxon>Pterygota</taxon>
        <taxon>Neoptera</taxon>
        <taxon>Endopterygota</taxon>
        <taxon>Diptera</taxon>
        <taxon>Nematocera</taxon>
        <taxon>Sciaroidea</taxon>
        <taxon>Sciaridae</taxon>
        <taxon>Pseudolycoriella</taxon>
    </lineage>
</organism>
<dbReference type="Proteomes" id="UP001151699">
    <property type="component" value="Chromosome A"/>
</dbReference>
<evidence type="ECO:0000313" key="11">
    <source>
        <dbReference type="Proteomes" id="UP001151699"/>
    </source>
</evidence>
<keyword evidence="4" id="KW-0812">Transmembrane</keyword>
<keyword evidence="8" id="KW-0472">Membrane</keyword>
<sequence length="362" mass="39873">MKIDKESNQNYGCCSGADDISVENSVSDIVDIDESSPTVKLKKNVIDEGDVYFPKRLSMNLQFEDIKYTVGKFSFQNRKFENKTILNGLTGEFKSGELTAIMGPSGAGKTTLLNILAGYVETGVTGVIKVNGKHRSNNSQSFRSFAAYIHQEDALRPYLTVCEAMTIATNLKLGYNVTKEYKSQMIKNILVLLGLEKRYKTYTGRLSGGQKKRLAIALEMINNPPIIFLDEPTTGLDSSSCTQCITLLKRLAQEGRTIICTIHQPSALIFEMFDKLYAVAGGNCIYQGPARQLVPFMANVGLQCPSYHNPADFLMEVASGDYGNDLTKVMSSAVEKLCKDNFNGGIIIEQIDEHVADTADTD</sequence>
<dbReference type="CDD" id="cd03213">
    <property type="entry name" value="ABCG_EPDR"/>
    <property type="match status" value="1"/>
</dbReference>
<evidence type="ECO:0000256" key="4">
    <source>
        <dbReference type="ARBA" id="ARBA00022692"/>
    </source>
</evidence>
<dbReference type="PROSITE" id="PS50893">
    <property type="entry name" value="ABC_TRANSPORTER_2"/>
    <property type="match status" value="1"/>
</dbReference>
<keyword evidence="6 10" id="KW-0067">ATP-binding</keyword>